<evidence type="ECO:0000313" key="1">
    <source>
        <dbReference type="EMBL" id="RCH55158.1"/>
    </source>
</evidence>
<comment type="caution">
    <text evidence="1">The sequence shown here is derived from an EMBL/GenBank/DDBJ whole genome shotgun (WGS) entry which is preliminary data.</text>
</comment>
<reference evidence="1 2" key="1">
    <citation type="submission" date="2018-05" db="EMBL/GenBank/DDBJ databases">
        <title>Mucilaginibacter hurinus sp. nov., isolated from briquette warehouse soil.</title>
        <authorList>
            <person name="Choi L."/>
        </authorList>
    </citation>
    <scope>NUCLEOTIDE SEQUENCE [LARGE SCALE GENOMIC DNA]</scope>
    <source>
        <strain evidence="1 2">ZR32</strain>
    </source>
</reference>
<dbReference type="EMBL" id="QGDC01000004">
    <property type="protein sequence ID" value="RCH55158.1"/>
    <property type="molecule type" value="Genomic_DNA"/>
</dbReference>
<organism evidence="1 2">
    <name type="scientific">Mucilaginibacter hurinus</name>
    <dbReference type="NCBI Taxonomy" id="2201324"/>
    <lineage>
        <taxon>Bacteria</taxon>
        <taxon>Pseudomonadati</taxon>
        <taxon>Bacteroidota</taxon>
        <taxon>Sphingobacteriia</taxon>
        <taxon>Sphingobacteriales</taxon>
        <taxon>Sphingobacteriaceae</taxon>
        <taxon>Mucilaginibacter</taxon>
    </lineage>
</organism>
<evidence type="ECO:0000313" key="2">
    <source>
        <dbReference type="Proteomes" id="UP000253209"/>
    </source>
</evidence>
<gene>
    <name evidence="1" type="ORF">DJ568_08190</name>
</gene>
<dbReference type="AlphaFoldDB" id="A0A367GQ01"/>
<dbReference type="Proteomes" id="UP000253209">
    <property type="component" value="Unassembled WGS sequence"/>
</dbReference>
<name>A0A367GQ01_9SPHI</name>
<proteinExistence type="predicted"/>
<sequence>MYSERVPIAIGTNPYAGVKEKKAIGNDWLFCSIYSERVPIAIGTNPYAGVQKKKQSERIDFLLNVLRAGPDSYRDEPVCRRAKKKANRKGLTFC</sequence>
<protein>
    <submittedName>
        <fullName evidence="1">Uncharacterized protein</fullName>
    </submittedName>
</protein>
<keyword evidence="2" id="KW-1185">Reference proteome</keyword>
<accession>A0A367GQ01</accession>